<dbReference type="PANTHER" id="PTHR38827:SF1">
    <property type="entry name" value="T. BRUCEI SPP.-SPECIFIC PROTEIN"/>
    <property type="match status" value="1"/>
</dbReference>
<protein>
    <submittedName>
        <fullName evidence="1">Uncharacterized protein</fullName>
    </submittedName>
</protein>
<evidence type="ECO:0000313" key="2">
    <source>
        <dbReference type="Proteomes" id="UP000063063"/>
    </source>
</evidence>
<dbReference type="AlphaFoldDB" id="A0A088RNP1"/>
<dbReference type="RefSeq" id="XP_010698118.1">
    <property type="nucleotide sequence ID" value="XM_010699816.1"/>
</dbReference>
<proteinExistence type="predicted"/>
<accession>A0A088RNP1</accession>
<name>A0A088RNP1_LEIPA</name>
<sequence>MFGRRVFASAPLPRYMWTKMHIQNAAQAGRMLPSFAPLVSSLSRSTNVLNSQALTQARDGMASVSGAASTDDLLSLRCFSGSLMTVNPIVFGAVRFSILVNMPLVSFLEFCKDEEMKHVS</sequence>
<gene>
    <name evidence="1" type="ORF">LPMP_191240</name>
</gene>
<dbReference type="Proteomes" id="UP000063063">
    <property type="component" value="Chromosome 19"/>
</dbReference>
<keyword evidence="2" id="KW-1185">Reference proteome</keyword>
<reference evidence="1 2" key="1">
    <citation type="journal article" date="2015" name="Sci. Rep.">
        <title>The genome of Leishmania panamensis: insights into genomics of the L. (Viannia) subgenus.</title>
        <authorList>
            <person name="Llanes A."/>
            <person name="Restrepo C.M."/>
            <person name="Vecchio G.D."/>
            <person name="Anguizola F.J."/>
            <person name="Lleonart R."/>
        </authorList>
    </citation>
    <scope>NUCLEOTIDE SEQUENCE [LARGE SCALE GENOMIC DNA]</scope>
    <source>
        <strain evidence="1 2">MHOM/PA/94/PSC-1</strain>
    </source>
</reference>
<dbReference type="EMBL" id="CP009388">
    <property type="protein sequence ID" value="AIN97465.1"/>
    <property type="molecule type" value="Genomic_DNA"/>
</dbReference>
<dbReference type="VEuPathDB" id="TriTrypDB:LPMP_191240"/>
<dbReference type="GeneID" id="22574178"/>
<dbReference type="OrthoDB" id="272787at2759"/>
<dbReference type="eggNOG" id="ENOG502SRZ2">
    <property type="taxonomic scope" value="Eukaryota"/>
</dbReference>
<organism evidence="1 2">
    <name type="scientific">Leishmania panamensis</name>
    <dbReference type="NCBI Taxonomy" id="5679"/>
    <lineage>
        <taxon>Eukaryota</taxon>
        <taxon>Discoba</taxon>
        <taxon>Euglenozoa</taxon>
        <taxon>Kinetoplastea</taxon>
        <taxon>Metakinetoplastina</taxon>
        <taxon>Trypanosomatida</taxon>
        <taxon>Trypanosomatidae</taxon>
        <taxon>Leishmaniinae</taxon>
        <taxon>Leishmania</taxon>
        <taxon>Leishmania guyanensis species complex</taxon>
    </lineage>
</organism>
<evidence type="ECO:0000313" key="1">
    <source>
        <dbReference type="EMBL" id="AIN97465.1"/>
    </source>
</evidence>
<dbReference type="KEGG" id="lpan:LPMP_191240"/>
<dbReference type="PANTHER" id="PTHR38827">
    <property type="entry name" value="T. BRUCEI SPP.-SPECIFIC PROTEIN-RELATED"/>
    <property type="match status" value="1"/>
</dbReference>